<accession>A0A0D8HGK5</accession>
<evidence type="ECO:0000313" key="1">
    <source>
        <dbReference type="EMBL" id="KJF17125.1"/>
    </source>
</evidence>
<keyword evidence="2" id="KW-1185">Reference proteome</keyword>
<comment type="caution">
    <text evidence="1">The sequence shown here is derived from an EMBL/GenBank/DDBJ whole genome shotgun (WGS) entry which is preliminary data.</text>
</comment>
<evidence type="ECO:0008006" key="3">
    <source>
        <dbReference type="Google" id="ProtNLM"/>
    </source>
</evidence>
<gene>
    <name evidence="1" type="ORF">AXFE_20380</name>
</gene>
<dbReference type="Proteomes" id="UP000032360">
    <property type="component" value="Unassembled WGS sequence"/>
</dbReference>
<dbReference type="AlphaFoldDB" id="A0A0D8HGK5"/>
<proteinExistence type="predicted"/>
<sequence>MLVKATATKHGFQLVKLSRINGIKIHLILPTPLNL</sequence>
<evidence type="ECO:0000313" key="2">
    <source>
        <dbReference type="Proteomes" id="UP000032360"/>
    </source>
</evidence>
<name>A0A0D8HGK5_9ACTN</name>
<organism evidence="1 2">
    <name type="scientific">Acidithrix ferrooxidans</name>
    <dbReference type="NCBI Taxonomy" id="1280514"/>
    <lineage>
        <taxon>Bacteria</taxon>
        <taxon>Bacillati</taxon>
        <taxon>Actinomycetota</taxon>
        <taxon>Acidimicrobiia</taxon>
        <taxon>Acidimicrobiales</taxon>
        <taxon>Acidimicrobiaceae</taxon>
        <taxon>Acidithrix</taxon>
    </lineage>
</organism>
<dbReference type="STRING" id="1280514.AXFE_20380"/>
<protein>
    <recommendedName>
        <fullName evidence="3">Transposase IS4-like domain-containing protein</fullName>
    </recommendedName>
</protein>
<dbReference type="EMBL" id="JXYS01000065">
    <property type="protein sequence ID" value="KJF17125.1"/>
    <property type="molecule type" value="Genomic_DNA"/>
</dbReference>
<reference evidence="1 2" key="1">
    <citation type="submission" date="2015-01" db="EMBL/GenBank/DDBJ databases">
        <title>Draft genome of the acidophilic iron oxidizer Acidithrix ferrooxidans strain Py-F3.</title>
        <authorList>
            <person name="Poehlein A."/>
            <person name="Eisen S."/>
            <person name="Schloemann M."/>
            <person name="Johnson B.D."/>
            <person name="Daniel R."/>
            <person name="Muehling M."/>
        </authorList>
    </citation>
    <scope>NUCLEOTIDE SEQUENCE [LARGE SCALE GENOMIC DNA]</scope>
    <source>
        <strain evidence="1 2">Py-F3</strain>
    </source>
</reference>